<dbReference type="InterPro" id="IPR046624">
    <property type="entry name" value="CSS2_C"/>
</dbReference>
<gene>
    <name evidence="3" type="ORF">AFUB_044770</name>
</gene>
<evidence type="ECO:0000313" key="4">
    <source>
        <dbReference type="Proteomes" id="UP000001699"/>
    </source>
</evidence>
<protein>
    <recommendedName>
        <fullName evidence="2">Secreted protein CSS2 C-terminal domain-containing protein</fullName>
    </recommendedName>
</protein>
<dbReference type="Pfam" id="PF20521">
    <property type="entry name" value="DUF6736"/>
    <property type="match status" value="1"/>
</dbReference>
<feature type="transmembrane region" description="Helical" evidence="1">
    <location>
        <begin position="12"/>
        <end position="30"/>
    </location>
</feature>
<name>B0XZP5_ASPFC</name>
<evidence type="ECO:0000256" key="1">
    <source>
        <dbReference type="SAM" id="Phobius"/>
    </source>
</evidence>
<keyword evidence="4" id="KW-1185">Reference proteome</keyword>
<dbReference type="VEuPathDB" id="FungiDB:AFUB_044770"/>
<dbReference type="Proteomes" id="UP000001699">
    <property type="component" value="Unassembled WGS sequence"/>
</dbReference>
<sequence>MPDTVDPLADTAFYLLLSGVIIFNSLNHFVIRKESVDYDTLLSYNIFAGIYMALYHRWKTTAGQVVPNQPQRNQSQHSSIATTIKDLSNGGNCNAMHGTFEGLKWTYYSTGRNCDTTAQHDTIAGAIKKYLNNVEHNDICGTQCLRMDHGGTWDGWLKLAPVGSFNEICLLWSLFVR</sequence>
<reference evidence="3 4" key="1">
    <citation type="journal article" date="2008" name="PLoS Genet.">
        <title>Genomic islands in the pathogenic filamentous fungus Aspergillus fumigatus.</title>
        <authorList>
            <person name="Fedorova N.D."/>
            <person name="Khaldi N."/>
            <person name="Joardar V.S."/>
            <person name="Maiti R."/>
            <person name="Amedeo P."/>
            <person name="Anderson M.J."/>
            <person name="Crabtree J."/>
            <person name="Silva J.C."/>
            <person name="Badger J.H."/>
            <person name="Albarraq A."/>
            <person name="Angiuoli S."/>
            <person name="Bussey H."/>
            <person name="Bowyer P."/>
            <person name="Cotty P.J."/>
            <person name="Dyer P.S."/>
            <person name="Egan A."/>
            <person name="Galens K."/>
            <person name="Fraser-Liggett C.M."/>
            <person name="Haas B.J."/>
            <person name="Inman J.M."/>
            <person name="Kent R."/>
            <person name="Lemieux S."/>
            <person name="Malavazi I."/>
            <person name="Orvis J."/>
            <person name="Roemer T."/>
            <person name="Ronning C.M."/>
            <person name="Sundaram J.P."/>
            <person name="Sutton G."/>
            <person name="Turner G."/>
            <person name="Venter J.C."/>
            <person name="White O.R."/>
            <person name="Whitty B.R."/>
            <person name="Youngman P."/>
            <person name="Wolfe K.H."/>
            <person name="Goldman G.H."/>
            <person name="Wortman J.R."/>
            <person name="Jiang B."/>
            <person name="Denning D.W."/>
            <person name="Nierman W.C."/>
        </authorList>
    </citation>
    <scope>NUCLEOTIDE SEQUENCE [LARGE SCALE GENOMIC DNA]</scope>
    <source>
        <strain evidence="4">CBS 144.89 / FGSC A1163 / CEA10</strain>
    </source>
</reference>
<evidence type="ECO:0000259" key="2">
    <source>
        <dbReference type="Pfam" id="PF20521"/>
    </source>
</evidence>
<keyword evidence="1" id="KW-0812">Transmembrane</keyword>
<organism evidence="3 4">
    <name type="scientific">Aspergillus fumigatus (strain CBS 144.89 / FGSC A1163 / CEA10)</name>
    <name type="common">Neosartorya fumigata</name>
    <dbReference type="NCBI Taxonomy" id="451804"/>
    <lineage>
        <taxon>Eukaryota</taxon>
        <taxon>Fungi</taxon>
        <taxon>Dikarya</taxon>
        <taxon>Ascomycota</taxon>
        <taxon>Pezizomycotina</taxon>
        <taxon>Eurotiomycetes</taxon>
        <taxon>Eurotiomycetidae</taxon>
        <taxon>Eurotiales</taxon>
        <taxon>Aspergillaceae</taxon>
        <taxon>Aspergillus</taxon>
        <taxon>Aspergillus subgen. Fumigati</taxon>
    </lineage>
</organism>
<evidence type="ECO:0000313" key="3">
    <source>
        <dbReference type="EMBL" id="EDP53304.1"/>
    </source>
</evidence>
<keyword evidence="1" id="KW-0472">Membrane</keyword>
<accession>B0XZP5</accession>
<dbReference type="AlphaFoldDB" id="B0XZP5"/>
<proteinExistence type="predicted"/>
<keyword evidence="1" id="KW-1133">Transmembrane helix</keyword>
<dbReference type="EMBL" id="DS499596">
    <property type="protein sequence ID" value="EDP53304.1"/>
    <property type="molecule type" value="Genomic_DNA"/>
</dbReference>
<feature type="transmembrane region" description="Helical" evidence="1">
    <location>
        <begin position="42"/>
        <end position="58"/>
    </location>
</feature>
<dbReference type="OrthoDB" id="5059029at2759"/>
<dbReference type="HOGENOM" id="CLU_099521_0_0_1"/>
<feature type="domain" description="Secreted protein CSS2 C-terminal" evidence="2">
    <location>
        <begin position="71"/>
        <end position="167"/>
    </location>
</feature>